<dbReference type="PANTHER" id="PTHR15077">
    <property type="entry name" value="FAS-ASSOCIATING DEATH DOMAIN-CONTAINING PROTEIN FADD"/>
    <property type="match status" value="1"/>
</dbReference>
<dbReference type="HOGENOM" id="CLU_1995531_0_0_1"/>
<protein>
    <recommendedName>
        <fullName evidence="2">Death domain-containing protein</fullName>
    </recommendedName>
</protein>
<dbReference type="InterPro" id="IPR000488">
    <property type="entry name" value="Death_dom"/>
</dbReference>
<keyword evidence="4" id="KW-1185">Reference proteome</keyword>
<feature type="compositionally biased region" description="Polar residues" evidence="1">
    <location>
        <begin position="100"/>
        <end position="115"/>
    </location>
</feature>
<dbReference type="SUPFAM" id="SSF47986">
    <property type="entry name" value="DEATH domain"/>
    <property type="match status" value="1"/>
</dbReference>
<dbReference type="InParanoid" id="B3S918"/>
<evidence type="ECO:0000313" key="4">
    <source>
        <dbReference type="Proteomes" id="UP000009022"/>
    </source>
</evidence>
<dbReference type="GeneID" id="6757872"/>
<dbReference type="Pfam" id="PF00531">
    <property type="entry name" value="Death"/>
    <property type="match status" value="1"/>
</dbReference>
<dbReference type="KEGG" id="tad:TRIADDRAFT_60666"/>
<name>B3S918_TRIAD</name>
<organism evidence="3 4">
    <name type="scientific">Trichoplax adhaerens</name>
    <name type="common">Trichoplax reptans</name>
    <dbReference type="NCBI Taxonomy" id="10228"/>
    <lineage>
        <taxon>Eukaryota</taxon>
        <taxon>Metazoa</taxon>
        <taxon>Placozoa</taxon>
        <taxon>Uniplacotomia</taxon>
        <taxon>Trichoplacea</taxon>
        <taxon>Trichoplacidae</taxon>
        <taxon>Trichoplax</taxon>
    </lineage>
</organism>
<dbReference type="RefSeq" id="XP_002116659.1">
    <property type="nucleotide sequence ID" value="XM_002116623.1"/>
</dbReference>
<sequence length="125" mass="14187">MYISFYITIAAQRYFNLIIKDIGAEWKDLARVLDFDQTRIKTITANNLLDVDDQCAEMLHVQHNTKGKSFNKLELIKALYKANLAAVAEKINIDHEITQDPGSGSQKALSTNKDQGQVHKIVRLK</sequence>
<dbReference type="Proteomes" id="UP000009022">
    <property type="component" value="Unassembled WGS sequence"/>
</dbReference>
<accession>B3S918</accession>
<dbReference type="InterPro" id="IPR016729">
    <property type="entry name" value="FADD"/>
</dbReference>
<dbReference type="PROSITE" id="PS50017">
    <property type="entry name" value="DEATH_DOMAIN"/>
    <property type="match status" value="1"/>
</dbReference>
<feature type="domain" description="Death" evidence="2">
    <location>
        <begin position="11"/>
        <end position="91"/>
    </location>
</feature>
<dbReference type="EMBL" id="DS985257">
    <property type="protein sequence ID" value="EDV20718.1"/>
    <property type="molecule type" value="Genomic_DNA"/>
</dbReference>
<dbReference type="CTD" id="6757872"/>
<dbReference type="eggNOG" id="ENOG502SZY4">
    <property type="taxonomic scope" value="Eukaryota"/>
</dbReference>
<dbReference type="AlphaFoldDB" id="B3S918"/>
<evidence type="ECO:0000259" key="2">
    <source>
        <dbReference type="PROSITE" id="PS50017"/>
    </source>
</evidence>
<dbReference type="CDD" id="cd01670">
    <property type="entry name" value="Death"/>
    <property type="match status" value="1"/>
</dbReference>
<dbReference type="STRING" id="10228.B3S918"/>
<evidence type="ECO:0000256" key="1">
    <source>
        <dbReference type="SAM" id="MobiDB-lite"/>
    </source>
</evidence>
<proteinExistence type="predicted"/>
<dbReference type="PANTHER" id="PTHR15077:SF9">
    <property type="entry name" value="C-TERMINAL OF ROC (COR) DOMAIN-CONTAINING PROTEIN"/>
    <property type="match status" value="1"/>
</dbReference>
<gene>
    <name evidence="3" type="ORF">TRIADDRAFT_60666</name>
</gene>
<dbReference type="InterPro" id="IPR011029">
    <property type="entry name" value="DEATH-like_dom_sf"/>
</dbReference>
<feature type="region of interest" description="Disordered" evidence="1">
    <location>
        <begin position="98"/>
        <end position="117"/>
    </location>
</feature>
<evidence type="ECO:0000313" key="3">
    <source>
        <dbReference type="EMBL" id="EDV20718.1"/>
    </source>
</evidence>
<dbReference type="GO" id="GO:0007165">
    <property type="term" value="P:signal transduction"/>
    <property type="evidence" value="ECO:0007669"/>
    <property type="project" value="InterPro"/>
</dbReference>
<reference evidence="3 4" key="1">
    <citation type="journal article" date="2008" name="Nature">
        <title>The Trichoplax genome and the nature of placozoans.</title>
        <authorList>
            <person name="Srivastava M."/>
            <person name="Begovic E."/>
            <person name="Chapman J."/>
            <person name="Putnam N.H."/>
            <person name="Hellsten U."/>
            <person name="Kawashima T."/>
            <person name="Kuo A."/>
            <person name="Mitros T."/>
            <person name="Salamov A."/>
            <person name="Carpenter M.L."/>
            <person name="Signorovitch A.Y."/>
            <person name="Moreno M.A."/>
            <person name="Kamm K."/>
            <person name="Grimwood J."/>
            <person name="Schmutz J."/>
            <person name="Shapiro H."/>
            <person name="Grigoriev I.V."/>
            <person name="Buss L.W."/>
            <person name="Schierwater B."/>
            <person name="Dellaporta S.L."/>
            <person name="Rokhsar D.S."/>
        </authorList>
    </citation>
    <scope>NUCLEOTIDE SEQUENCE [LARGE SCALE GENOMIC DNA]</scope>
    <source>
        <strain evidence="3 4">Grell-BS-1999</strain>
    </source>
</reference>
<dbReference type="Gene3D" id="1.10.533.10">
    <property type="entry name" value="Death Domain, Fas"/>
    <property type="match status" value="1"/>
</dbReference>
<dbReference type="OrthoDB" id="5988819at2759"/>
<dbReference type="PhylomeDB" id="B3S918"/>